<feature type="transmembrane region" description="Helical" evidence="3">
    <location>
        <begin position="321"/>
        <end position="345"/>
    </location>
</feature>
<sequence length="609" mass="68810">MIRISRNSTALLLYFLASLLCIGVYWPGLDGPLLLDDVSTFGFLFNDEFSLAKMKTELFSPSGPFGRPVAMASFFVNAWLSQYLFYWKLTNLAIHLLTGFVIYVFLRKLVARVTPQQTYLAVAVSAIWLLHPLQVSTVLYTVQRMTQLATLFSVAGLYCYWLARENPIRSKAFVCCQALSWLLFFPLAIFSKETALLFPVFIIVLELFILQKDNLTDKAFNLIVTGLIAIGLAIFCWQFDSIAGGYAIREFTLGERTLTQARVVTTYLGMLLIPAQGRMSFLHDDVELSTSLLQPWTTAPAAGLLALLLVSALFARKKLPLYSFGLVLFFAGHLLESSVFALELMYEHRNYLPSIGFFLALVSLIDHLLTNKRVLTWVGGCYLALLVFSTWLLADTWGSDIRLYHQIETHHPKSERITHVLASQLINAGAYDLARKKYQPFATLGVKIQHLYIDCKEFKSLKDESFAIDISPFRVADNLAIMGLVDLANLGLDDKCSFSAQAYVNLLDEVLKKTRQMQSNRQMLFMYKAHYQWRLKQKEAAFATLKQGFAVRPENPTPLFLACEWALDENMKATADELCPKALTVAADNAPNFDDLATAVKKRFQPSRR</sequence>
<gene>
    <name evidence="4" type="ORF">NM686_017100</name>
</gene>
<evidence type="ECO:0000256" key="3">
    <source>
        <dbReference type="SAM" id="Phobius"/>
    </source>
</evidence>
<feature type="transmembrane region" description="Helical" evidence="3">
    <location>
        <begin position="145"/>
        <end position="163"/>
    </location>
</feature>
<feature type="transmembrane region" description="Helical" evidence="3">
    <location>
        <begin position="85"/>
        <end position="106"/>
    </location>
</feature>
<evidence type="ECO:0000313" key="4">
    <source>
        <dbReference type="EMBL" id="WAR44072.1"/>
    </source>
</evidence>
<evidence type="ECO:0000256" key="1">
    <source>
        <dbReference type="ARBA" id="ARBA00022737"/>
    </source>
</evidence>
<protein>
    <recommendedName>
        <fullName evidence="6">Pilus assembly protein PilF</fullName>
    </recommendedName>
</protein>
<evidence type="ECO:0000313" key="5">
    <source>
        <dbReference type="Proteomes" id="UP001162780"/>
    </source>
</evidence>
<keyword evidence="3" id="KW-1133">Transmembrane helix</keyword>
<feature type="transmembrane region" description="Helical" evidence="3">
    <location>
        <begin position="222"/>
        <end position="248"/>
    </location>
</feature>
<feature type="transmembrane region" description="Helical" evidence="3">
    <location>
        <begin position="118"/>
        <end position="139"/>
    </location>
</feature>
<feature type="transmembrane region" description="Helical" evidence="3">
    <location>
        <begin position="296"/>
        <end position="314"/>
    </location>
</feature>
<dbReference type="Proteomes" id="UP001162780">
    <property type="component" value="Chromosome"/>
</dbReference>
<proteinExistence type="predicted"/>
<name>A0ABY7GGI3_9GAMM</name>
<keyword evidence="3" id="KW-0472">Membrane</keyword>
<reference evidence="4" key="1">
    <citation type="submission" date="2022-11" db="EMBL/GenBank/DDBJ databases">
        <title>Methylomonas rapida sp. nov., Carotenoid-Producing Obligate Methanotrophs with High Growth Characteristics and Biotechnological Potential.</title>
        <authorList>
            <person name="Tikhonova E.N."/>
            <person name="Suleimanov R.Z."/>
            <person name="Miroshnikov K."/>
            <person name="Oshkin I.Y."/>
            <person name="Belova S.E."/>
            <person name="Danilova O.V."/>
            <person name="Ashikhmin A."/>
            <person name="Konopkin A."/>
            <person name="But S.Y."/>
            <person name="Khmelenina V.N."/>
            <person name="Kuznetsov N."/>
            <person name="Pimenov N.V."/>
            <person name="Dedysh S.N."/>
        </authorList>
    </citation>
    <scope>NUCLEOTIDE SEQUENCE</scope>
    <source>
        <strain evidence="4">MP1</strain>
    </source>
</reference>
<accession>A0ABY7GGI3</accession>
<feature type="transmembrane region" description="Helical" evidence="3">
    <location>
        <begin position="374"/>
        <end position="394"/>
    </location>
</feature>
<feature type="transmembrane region" description="Helical" evidence="3">
    <location>
        <begin position="351"/>
        <end position="369"/>
    </location>
</feature>
<dbReference type="InterPro" id="IPR052346">
    <property type="entry name" value="O-mannosyl-transferase_TMTC"/>
</dbReference>
<organism evidence="4 5">
    <name type="scientific">Methylomonas rapida</name>
    <dbReference type="NCBI Taxonomy" id="2963939"/>
    <lineage>
        <taxon>Bacteria</taxon>
        <taxon>Pseudomonadati</taxon>
        <taxon>Pseudomonadota</taxon>
        <taxon>Gammaproteobacteria</taxon>
        <taxon>Methylococcales</taxon>
        <taxon>Methylococcaceae</taxon>
        <taxon>Methylomonas</taxon>
    </lineage>
</organism>
<dbReference type="PANTHER" id="PTHR44227:SF3">
    <property type="entry name" value="PROTEIN O-MANNOSYL-TRANSFERASE TMTC4"/>
    <property type="match status" value="1"/>
</dbReference>
<dbReference type="EMBL" id="CP113517">
    <property type="protein sequence ID" value="WAR44072.1"/>
    <property type="molecule type" value="Genomic_DNA"/>
</dbReference>
<keyword evidence="2" id="KW-0802">TPR repeat</keyword>
<keyword evidence="1" id="KW-0677">Repeat</keyword>
<keyword evidence="3" id="KW-0812">Transmembrane</keyword>
<feature type="transmembrane region" description="Helical" evidence="3">
    <location>
        <begin position="12"/>
        <end position="29"/>
    </location>
</feature>
<keyword evidence="5" id="KW-1185">Reference proteome</keyword>
<evidence type="ECO:0000256" key="2">
    <source>
        <dbReference type="ARBA" id="ARBA00022803"/>
    </source>
</evidence>
<dbReference type="RefSeq" id="WP_255189061.1">
    <property type="nucleotide sequence ID" value="NZ_CP113517.1"/>
</dbReference>
<evidence type="ECO:0008006" key="6">
    <source>
        <dbReference type="Google" id="ProtNLM"/>
    </source>
</evidence>
<dbReference type="PANTHER" id="PTHR44227">
    <property type="match status" value="1"/>
</dbReference>